<evidence type="ECO:0000313" key="3">
    <source>
        <dbReference type="EMBL" id="TRY82105.1"/>
    </source>
</evidence>
<dbReference type="GO" id="GO:0032190">
    <property type="term" value="F:acrosin binding"/>
    <property type="evidence" value="ECO:0007669"/>
    <property type="project" value="TreeGrafter"/>
</dbReference>
<dbReference type="GO" id="GO:0031012">
    <property type="term" value="C:extracellular matrix"/>
    <property type="evidence" value="ECO:0007669"/>
    <property type="project" value="TreeGrafter"/>
</dbReference>
<accession>A0A553PWP1</accession>
<dbReference type="GO" id="GO:2000344">
    <property type="term" value="P:positive regulation of acrosome reaction"/>
    <property type="evidence" value="ECO:0007669"/>
    <property type="project" value="TreeGrafter"/>
</dbReference>
<reference evidence="3 4" key="1">
    <citation type="journal article" date="2019" name="Sci. Data">
        <title>Hybrid genome assembly and annotation of Danionella translucida.</title>
        <authorList>
            <person name="Kadobianskyi M."/>
            <person name="Schulze L."/>
            <person name="Schuelke M."/>
            <person name="Judkewitz B."/>
        </authorList>
    </citation>
    <scope>NUCLEOTIDE SEQUENCE [LARGE SCALE GENOMIC DNA]</scope>
    <source>
        <strain evidence="3 4">Bolton</strain>
    </source>
</reference>
<dbReference type="GO" id="GO:0007339">
    <property type="term" value="P:binding of sperm to zona pellucida"/>
    <property type="evidence" value="ECO:0007669"/>
    <property type="project" value="TreeGrafter"/>
</dbReference>
<evidence type="ECO:0000256" key="1">
    <source>
        <dbReference type="SAM" id="MobiDB-lite"/>
    </source>
</evidence>
<dbReference type="PROSITE" id="PS51034">
    <property type="entry name" value="ZP_2"/>
    <property type="match status" value="1"/>
</dbReference>
<dbReference type="PANTHER" id="PTHR11576">
    <property type="entry name" value="ZONA PELLUCIDA SPERM-BINDING PROTEIN 3"/>
    <property type="match status" value="1"/>
</dbReference>
<dbReference type="AlphaFoldDB" id="A0A553PWP1"/>
<organism evidence="3 4">
    <name type="scientific">Danionella cerebrum</name>
    <dbReference type="NCBI Taxonomy" id="2873325"/>
    <lineage>
        <taxon>Eukaryota</taxon>
        <taxon>Metazoa</taxon>
        <taxon>Chordata</taxon>
        <taxon>Craniata</taxon>
        <taxon>Vertebrata</taxon>
        <taxon>Euteleostomi</taxon>
        <taxon>Actinopterygii</taxon>
        <taxon>Neopterygii</taxon>
        <taxon>Teleostei</taxon>
        <taxon>Ostariophysi</taxon>
        <taxon>Cypriniformes</taxon>
        <taxon>Danionidae</taxon>
        <taxon>Danioninae</taxon>
        <taxon>Danionella</taxon>
    </lineage>
</organism>
<dbReference type="Gene3D" id="2.60.40.3210">
    <property type="entry name" value="Zona pellucida, ZP-N domain"/>
    <property type="match status" value="1"/>
</dbReference>
<dbReference type="OrthoDB" id="8902383at2759"/>
<sequence>MFASTDFEEPVSKILPPQYLHFPVSQHSRILLFEKEWFSPKYGSGREQLPERAKEVLLPRAPNPSSSPWRQVRDHGVHVLCRLTKMIVIVDKIALGTAPYELKLGTCGISKSTGLYHLFVYNMNQCNSKMKLVNNRVMYSNILFYSPEMDTTPIRRTMPFSTPVECHFDRYHYSYKVGYVPHIINQRRIKLLRTVEKVMLTPRDEQWRRLLPSEGYIIGHPMFFQADGPHLAEGERLWVDYCFVTVNSSHLSLPRFTVIENHGCMVDSKSSRWSKFIQSDRRNLHMHCEIFIGSSNPTESAKSCIYNQKMNRYSVSMCSDQYLYCGAGNVITSDSWRIASALNMEEEESGPSPALPDPQETDFVEVLTKAKPESQRFLPDTAVEEDGDEKVEPRK</sequence>
<dbReference type="SMART" id="SM00241">
    <property type="entry name" value="ZP"/>
    <property type="match status" value="1"/>
</dbReference>
<keyword evidence="4" id="KW-1185">Reference proteome</keyword>
<dbReference type="PANTHER" id="PTHR11576:SF26">
    <property type="entry name" value="ZONA PELLUCIDA GLYCOPROTEIN 3D TANDEM DUPLICATE 2"/>
    <property type="match status" value="1"/>
</dbReference>
<dbReference type="EMBL" id="SRMA01026575">
    <property type="protein sequence ID" value="TRY82105.1"/>
    <property type="molecule type" value="Genomic_DNA"/>
</dbReference>
<evidence type="ECO:0000313" key="4">
    <source>
        <dbReference type="Proteomes" id="UP000316079"/>
    </source>
</evidence>
<dbReference type="Proteomes" id="UP000316079">
    <property type="component" value="Unassembled WGS sequence"/>
</dbReference>
<proteinExistence type="predicted"/>
<feature type="non-terminal residue" evidence="3">
    <location>
        <position position="395"/>
    </location>
</feature>
<protein>
    <recommendedName>
        <fullName evidence="2">ZP domain-containing protein</fullName>
    </recommendedName>
</protein>
<dbReference type="GO" id="GO:0035803">
    <property type="term" value="P:egg coat formation"/>
    <property type="evidence" value="ECO:0007669"/>
    <property type="project" value="TreeGrafter"/>
</dbReference>
<feature type="region of interest" description="Disordered" evidence="1">
    <location>
        <begin position="374"/>
        <end position="395"/>
    </location>
</feature>
<evidence type="ECO:0000259" key="2">
    <source>
        <dbReference type="PROSITE" id="PS51034"/>
    </source>
</evidence>
<name>A0A553PWP1_9TELE</name>
<feature type="domain" description="ZP" evidence="2">
    <location>
        <begin position="80"/>
        <end position="325"/>
    </location>
</feature>
<dbReference type="Gene3D" id="2.60.40.4100">
    <property type="entry name" value="Zona pellucida, ZP-C domain"/>
    <property type="match status" value="1"/>
</dbReference>
<dbReference type="InterPro" id="IPR042235">
    <property type="entry name" value="ZP-C_dom"/>
</dbReference>
<dbReference type="InterPro" id="IPR001507">
    <property type="entry name" value="ZP_dom"/>
</dbReference>
<comment type="caution">
    <text evidence="3">The sequence shown here is derived from an EMBL/GenBank/DDBJ whole genome shotgun (WGS) entry which is preliminary data.</text>
</comment>
<gene>
    <name evidence="3" type="ORF">DNTS_013298</name>
</gene>